<accession>A0A5R9F4X2</accession>
<comment type="similarity">
    <text evidence="8">Belongs to the RacA family.</text>
</comment>
<dbReference type="InterPro" id="IPR009061">
    <property type="entry name" value="DNA-bd_dom_put_sf"/>
</dbReference>
<keyword evidence="11" id="KW-1185">Reference proteome</keyword>
<name>A0A5R9F4X2_9BACL</name>
<comment type="subcellular location">
    <subcellularLocation>
        <location evidence="8">Cytoplasm</location>
    </subcellularLocation>
    <text evidence="8">Localizes to cell poles and nucleoid.</text>
</comment>
<dbReference type="HAMAP" id="MF_01170">
    <property type="entry name" value="RacA"/>
    <property type="match status" value="1"/>
</dbReference>
<evidence type="ECO:0000256" key="1">
    <source>
        <dbReference type="ARBA" id="ARBA00022490"/>
    </source>
</evidence>
<dbReference type="GO" id="GO:0007059">
    <property type="term" value="P:chromosome segregation"/>
    <property type="evidence" value="ECO:0007669"/>
    <property type="project" value="UniProtKB-UniRule"/>
</dbReference>
<keyword evidence="1 8" id="KW-0963">Cytoplasm</keyword>
<dbReference type="GO" id="GO:0008356">
    <property type="term" value="P:asymmetric cell division"/>
    <property type="evidence" value="ECO:0007669"/>
    <property type="project" value="UniProtKB-UniRule"/>
</dbReference>
<dbReference type="RefSeq" id="WP_138128309.1">
    <property type="nucleotide sequence ID" value="NZ_SWLG01000015.1"/>
</dbReference>
<keyword evidence="5 8" id="KW-0175">Coiled coil</keyword>
<feature type="DNA-binding region" description="H-T-H motif" evidence="8">
    <location>
        <begin position="5"/>
        <end position="25"/>
    </location>
</feature>
<dbReference type="GO" id="GO:0006355">
    <property type="term" value="P:regulation of DNA-templated transcription"/>
    <property type="evidence" value="ECO:0007669"/>
    <property type="project" value="InterPro"/>
</dbReference>
<protein>
    <recommendedName>
        <fullName evidence="8">Chromosome-anchoring protein RacA</fullName>
    </recommendedName>
</protein>
<dbReference type="OrthoDB" id="2991292at2"/>
<dbReference type="Gene3D" id="1.10.1660.10">
    <property type="match status" value="1"/>
</dbReference>
<keyword evidence="4 8" id="KW-0749">Sporulation</keyword>
<evidence type="ECO:0000256" key="4">
    <source>
        <dbReference type="ARBA" id="ARBA00022969"/>
    </source>
</evidence>
<dbReference type="GO" id="GO:0003690">
    <property type="term" value="F:double-stranded DNA binding"/>
    <property type="evidence" value="ECO:0007669"/>
    <property type="project" value="UniProtKB-UniRule"/>
</dbReference>
<gene>
    <name evidence="8" type="primary">racA</name>
    <name evidence="10" type="ORF">FCL54_17910</name>
</gene>
<dbReference type="CDD" id="cd04762">
    <property type="entry name" value="HTH_MerR-trunc"/>
    <property type="match status" value="1"/>
</dbReference>
<dbReference type="GO" id="GO:0005737">
    <property type="term" value="C:cytoplasm"/>
    <property type="evidence" value="ECO:0007669"/>
    <property type="project" value="UniProtKB-SubCell"/>
</dbReference>
<evidence type="ECO:0000256" key="5">
    <source>
        <dbReference type="ARBA" id="ARBA00023054"/>
    </source>
</evidence>
<comment type="function">
    <text evidence="8">Required for the formation of axial filaments and for anchoring the origin regions at the cell poles in sporulating cells, thus ensuring proper chromosome segregation in the prespore. Binds in a dispersed manner throughout the chromosome but preferentially to sites clustered in the origin portion of the chromosome, causing condensation of the chromosome and its remodeling into an elongated, anchored structure.</text>
</comment>
<keyword evidence="2 8" id="KW-0132">Cell division</keyword>
<evidence type="ECO:0000256" key="2">
    <source>
        <dbReference type="ARBA" id="ARBA00022618"/>
    </source>
</evidence>
<proteinExistence type="inferred from homology"/>
<reference evidence="10 11" key="1">
    <citation type="submission" date="2019-04" db="EMBL/GenBank/DDBJ databases">
        <title>Bacillus caeni sp. nov., a bacterium isolated from mangrove sediment.</title>
        <authorList>
            <person name="Huang H."/>
            <person name="Mo K."/>
            <person name="Hu Y."/>
        </authorList>
    </citation>
    <scope>NUCLEOTIDE SEQUENCE [LARGE SCALE GENOMIC DNA]</scope>
    <source>
        <strain evidence="10 11">HB172195</strain>
    </source>
</reference>
<dbReference type="EMBL" id="SWLG01000015">
    <property type="protein sequence ID" value="TLS35873.1"/>
    <property type="molecule type" value="Genomic_DNA"/>
</dbReference>
<dbReference type="InterPro" id="IPR023522">
    <property type="entry name" value="Chrosome_anchoring_RacA"/>
</dbReference>
<dbReference type="GO" id="GO:0030435">
    <property type="term" value="P:sporulation resulting in formation of a cellular spore"/>
    <property type="evidence" value="ECO:0007669"/>
    <property type="project" value="UniProtKB-UniRule"/>
</dbReference>
<evidence type="ECO:0000256" key="3">
    <source>
        <dbReference type="ARBA" id="ARBA00022829"/>
    </source>
</evidence>
<dbReference type="GO" id="GO:0030261">
    <property type="term" value="P:chromosome condensation"/>
    <property type="evidence" value="ECO:0007669"/>
    <property type="project" value="UniProtKB-UniRule"/>
</dbReference>
<comment type="caution">
    <text evidence="10">The sequence shown here is derived from an EMBL/GenBank/DDBJ whole genome shotgun (WGS) entry which is preliminary data.</text>
</comment>
<dbReference type="InterPro" id="IPR000551">
    <property type="entry name" value="MerR-type_HTH_dom"/>
</dbReference>
<sequence length="169" mass="19887">MALKTKKVSEELGVNPTTVQRWVKYFDLPCEKNELGHYLFEQKDILLLKNVKDQLSDGRSMEEVVLPGLPKEKPNKKQPSIVSTEKMEQRLDRFSLRLEQLERQIEEKANEVITVQILQHRTEIDELVKKISHLEEKLEMIETHTVKEEPDVNSIEKAKRSWIMSLFSF</sequence>
<evidence type="ECO:0000256" key="6">
    <source>
        <dbReference type="ARBA" id="ARBA00023125"/>
    </source>
</evidence>
<dbReference type="Proteomes" id="UP000308230">
    <property type="component" value="Unassembled WGS sequence"/>
</dbReference>
<dbReference type="AlphaFoldDB" id="A0A5R9F4X2"/>
<feature type="coiled-coil region" evidence="8">
    <location>
        <begin position="84"/>
        <end position="144"/>
    </location>
</feature>
<keyword evidence="7 8" id="KW-0131">Cell cycle</keyword>
<organism evidence="10 11">
    <name type="scientific">Exobacillus caeni</name>
    <dbReference type="NCBI Taxonomy" id="2574798"/>
    <lineage>
        <taxon>Bacteria</taxon>
        <taxon>Bacillati</taxon>
        <taxon>Bacillota</taxon>
        <taxon>Bacilli</taxon>
        <taxon>Bacillales</taxon>
        <taxon>Guptibacillaceae</taxon>
        <taxon>Exobacillus</taxon>
    </lineage>
</organism>
<keyword evidence="3 8" id="KW-0159">Chromosome partition</keyword>
<evidence type="ECO:0000313" key="10">
    <source>
        <dbReference type="EMBL" id="TLS35873.1"/>
    </source>
</evidence>
<evidence type="ECO:0000256" key="7">
    <source>
        <dbReference type="ARBA" id="ARBA00023306"/>
    </source>
</evidence>
<dbReference type="SUPFAM" id="SSF46955">
    <property type="entry name" value="Putative DNA-binding domain"/>
    <property type="match status" value="1"/>
</dbReference>
<dbReference type="Pfam" id="PF13411">
    <property type="entry name" value="MerR_1"/>
    <property type="match status" value="1"/>
</dbReference>
<evidence type="ECO:0000256" key="8">
    <source>
        <dbReference type="HAMAP-Rule" id="MF_01170"/>
    </source>
</evidence>
<feature type="domain" description="HTH merR-type" evidence="9">
    <location>
        <begin position="5"/>
        <end position="64"/>
    </location>
</feature>
<keyword evidence="6 8" id="KW-0238">DNA-binding</keyword>
<evidence type="ECO:0000259" key="9">
    <source>
        <dbReference type="Pfam" id="PF13411"/>
    </source>
</evidence>
<evidence type="ECO:0000313" key="11">
    <source>
        <dbReference type="Proteomes" id="UP000308230"/>
    </source>
</evidence>